<reference evidence="14 15" key="1">
    <citation type="submission" date="2023-07" db="EMBL/GenBank/DDBJ databases">
        <title>Sorghum-associated microbial communities from plants grown in Nebraska, USA.</title>
        <authorList>
            <person name="Schachtman D."/>
        </authorList>
    </citation>
    <scope>NUCLEOTIDE SEQUENCE [LARGE SCALE GENOMIC DNA]</scope>
    <source>
        <strain evidence="14 15">DS1027</strain>
    </source>
</reference>
<dbReference type="InterPro" id="IPR027268">
    <property type="entry name" value="Peptidase_M4/M1_CTD_sf"/>
</dbReference>
<sequence length="895" mass="94644">MRALLLAATMLAGTLAAAPALAAPAASADAKAVAIPAAAGVMPVGKLGNAVVPRAYRLDFTLDPAQPRFTGHTEIDVTVNEGGRYVWMHGLDLKVKQVVAKVGGKTIAGTFQQADPTGVALVTFAQPLPKGAATLAFDYEAGFNDGPTGLFRVHVDNQWYSWSQFESIDARGAFPSFDQPGFKTPYIVTITTPAGQRAVSNAPEVGTETRGPQTVHRFAPTLPLPSYLVAVMAGPFVSVDGAVPATPQRATPLPLRVISTKPNADKLAFALDGTKGIVSHLENYFGQAFPFPKLDQITAPIMPGAMENAGADLYEDSLLVLDDKASTAQKRNFGMVVAHELAHQWFGDMVSPAWWDDIWLNESFANWMGFRIGNEWRPDLNIGAGALEEGFAAMNTDALIVGRPIHQKIERNSQIDAAFDTITYGKGGHVVSMIAAFMGDTKFRDGVRGYMAKHKYGNASTADFFGAMADAAGDPRILPAMQSFTDQQGVPLVTFAPAGQGKWNVTQSRYVRLGTQAPAQALAQTWGVPLCLRQGDARVCQLLVDKSGTVAIAGNGALMPNAGGTGYYRFELPAAQWDSLIAQGSALPGGEALAAIDSLEASFLAGRATPAQLVAAARSFAANPDSYASDGATGQLEAFDDRGMLSPAAHDGLRRLVAEVRGPQLAKLGFDPRAGAHAGDDPDQQQRRVALVAEMSGVAEDAALNAKLAKAVDGLLAGDAAALDPAFYNSAFKAWLKPRGLEGAKVLMEKALSTEDPLLRPAALRAVGRSNDPAVAKWLIEEFSDKRLRLSEKLTGISLAIASPKTADYAFAWANAHVDTLLSSGGGIFLARSLPQAVSGFCSVDKAKTIAAWRPHFANNSGALELDRAIERVQDCAVLKDQRSAALSAELAAVK</sequence>
<name>A0ABU1MQ55_9SPHN</name>
<comment type="catalytic activity">
    <reaction evidence="1">
        <text>Release of an N-terminal amino acid, Xaa-|-Yaa- from a peptide, amide or arylamide. Xaa is preferably Ala, but may be most amino acids including Pro (slow action). When a terminal hydrophobic residue is followed by a prolyl residue, the two may be released as an intact Xaa-Pro dipeptide.</text>
        <dbReference type="EC" id="3.4.11.2"/>
    </reaction>
</comment>
<feature type="signal peptide" evidence="10">
    <location>
        <begin position="1"/>
        <end position="22"/>
    </location>
</feature>
<evidence type="ECO:0000259" key="12">
    <source>
        <dbReference type="Pfam" id="PF11838"/>
    </source>
</evidence>
<evidence type="ECO:0000259" key="11">
    <source>
        <dbReference type="Pfam" id="PF01433"/>
    </source>
</evidence>
<feature type="domain" description="ERAP1-like C-terminal" evidence="12">
    <location>
        <begin position="559"/>
        <end position="873"/>
    </location>
</feature>
<accession>A0ABU1MQ55</accession>
<proteinExistence type="inferred from homology"/>
<evidence type="ECO:0000256" key="9">
    <source>
        <dbReference type="RuleBase" id="RU364040"/>
    </source>
</evidence>
<evidence type="ECO:0000313" key="14">
    <source>
        <dbReference type="EMBL" id="MDR6512471.1"/>
    </source>
</evidence>
<dbReference type="InterPro" id="IPR034016">
    <property type="entry name" value="M1_APN-typ"/>
</dbReference>
<dbReference type="EMBL" id="JAVDRD010000009">
    <property type="protein sequence ID" value="MDR6512471.1"/>
    <property type="molecule type" value="Genomic_DNA"/>
</dbReference>
<keyword evidence="4 9" id="KW-0645">Protease</keyword>
<evidence type="ECO:0000256" key="4">
    <source>
        <dbReference type="ARBA" id="ARBA00022670"/>
    </source>
</evidence>
<evidence type="ECO:0000313" key="15">
    <source>
        <dbReference type="Proteomes" id="UP001184150"/>
    </source>
</evidence>
<dbReference type="InterPro" id="IPR024571">
    <property type="entry name" value="ERAP1-like_C_dom"/>
</dbReference>
<evidence type="ECO:0000256" key="6">
    <source>
        <dbReference type="ARBA" id="ARBA00022801"/>
    </source>
</evidence>
<dbReference type="EC" id="3.4.11.-" evidence="9"/>
<dbReference type="Pfam" id="PF11838">
    <property type="entry name" value="ERAP1_C"/>
    <property type="match status" value="1"/>
</dbReference>
<dbReference type="Gene3D" id="1.10.390.10">
    <property type="entry name" value="Neutral Protease Domain 2"/>
    <property type="match status" value="1"/>
</dbReference>
<evidence type="ECO:0000256" key="10">
    <source>
        <dbReference type="SAM" id="SignalP"/>
    </source>
</evidence>
<evidence type="ECO:0000256" key="2">
    <source>
        <dbReference type="ARBA" id="ARBA00010136"/>
    </source>
</evidence>
<keyword evidence="7 9" id="KW-0862">Zinc</keyword>
<evidence type="ECO:0000256" key="1">
    <source>
        <dbReference type="ARBA" id="ARBA00000098"/>
    </source>
</evidence>
<dbReference type="InterPro" id="IPR042097">
    <property type="entry name" value="Aminopeptidase_N-like_N_sf"/>
</dbReference>
<evidence type="ECO:0000256" key="7">
    <source>
        <dbReference type="ARBA" id="ARBA00022833"/>
    </source>
</evidence>
<dbReference type="PRINTS" id="PR00756">
    <property type="entry name" value="ALADIPTASE"/>
</dbReference>
<keyword evidence="3 9" id="KW-0031">Aminopeptidase</keyword>
<keyword evidence="5 9" id="KW-0479">Metal-binding</keyword>
<keyword evidence="8 9" id="KW-0482">Metalloprotease</keyword>
<dbReference type="Gene3D" id="2.60.40.1730">
    <property type="entry name" value="tricorn interacting facor f3 domain"/>
    <property type="match status" value="1"/>
</dbReference>
<dbReference type="RefSeq" id="WP_309806015.1">
    <property type="nucleotide sequence ID" value="NZ_JAVDRD010000009.1"/>
</dbReference>
<feature type="domain" description="Aminopeptidase N-like N-terminal" evidence="13">
    <location>
        <begin position="52"/>
        <end position="228"/>
    </location>
</feature>
<gene>
    <name evidence="14" type="ORF">J2792_003354</name>
</gene>
<comment type="similarity">
    <text evidence="2 9">Belongs to the peptidase M1 family.</text>
</comment>
<dbReference type="Proteomes" id="UP001184150">
    <property type="component" value="Unassembled WGS sequence"/>
</dbReference>
<dbReference type="GO" id="GO:0004177">
    <property type="term" value="F:aminopeptidase activity"/>
    <property type="evidence" value="ECO:0007669"/>
    <property type="project" value="UniProtKB-KW"/>
</dbReference>
<feature type="domain" description="Peptidase M1 membrane alanine aminopeptidase" evidence="11">
    <location>
        <begin position="269"/>
        <end position="473"/>
    </location>
</feature>
<protein>
    <recommendedName>
        <fullName evidence="9">Aminopeptidase</fullName>
        <ecNumber evidence="9">3.4.11.-</ecNumber>
    </recommendedName>
</protein>
<evidence type="ECO:0000256" key="3">
    <source>
        <dbReference type="ARBA" id="ARBA00022438"/>
    </source>
</evidence>
<dbReference type="Pfam" id="PF01433">
    <property type="entry name" value="Peptidase_M1"/>
    <property type="match status" value="1"/>
</dbReference>
<dbReference type="Pfam" id="PF17900">
    <property type="entry name" value="Peptidase_M1_N"/>
    <property type="match status" value="1"/>
</dbReference>
<keyword evidence="6 9" id="KW-0378">Hydrolase</keyword>
<comment type="cofactor">
    <cofactor evidence="9">
        <name>Zn(2+)</name>
        <dbReference type="ChEBI" id="CHEBI:29105"/>
    </cofactor>
    <text evidence="9">Binds 1 zinc ion per subunit.</text>
</comment>
<dbReference type="CDD" id="cd09601">
    <property type="entry name" value="M1_APN-Q_like"/>
    <property type="match status" value="1"/>
</dbReference>
<dbReference type="PANTHER" id="PTHR11533">
    <property type="entry name" value="PROTEASE M1 ZINC METALLOPROTEASE"/>
    <property type="match status" value="1"/>
</dbReference>
<comment type="caution">
    <text evidence="14">The sequence shown here is derived from an EMBL/GenBank/DDBJ whole genome shotgun (WGS) entry which is preliminary data.</text>
</comment>
<dbReference type="SUPFAM" id="SSF55486">
    <property type="entry name" value="Metalloproteases ('zincins'), catalytic domain"/>
    <property type="match status" value="1"/>
</dbReference>
<dbReference type="InterPro" id="IPR045357">
    <property type="entry name" value="Aminopeptidase_N-like_N"/>
</dbReference>
<keyword evidence="10" id="KW-0732">Signal</keyword>
<dbReference type="InterPro" id="IPR014782">
    <property type="entry name" value="Peptidase_M1_dom"/>
</dbReference>
<dbReference type="InterPro" id="IPR001930">
    <property type="entry name" value="Peptidase_M1"/>
</dbReference>
<evidence type="ECO:0000259" key="13">
    <source>
        <dbReference type="Pfam" id="PF17900"/>
    </source>
</evidence>
<evidence type="ECO:0000256" key="5">
    <source>
        <dbReference type="ARBA" id="ARBA00022723"/>
    </source>
</evidence>
<dbReference type="InterPro" id="IPR050344">
    <property type="entry name" value="Peptidase_M1_aminopeptidases"/>
</dbReference>
<dbReference type="Gene3D" id="1.25.50.20">
    <property type="match status" value="1"/>
</dbReference>
<feature type="chain" id="PRO_5047179078" description="Aminopeptidase" evidence="10">
    <location>
        <begin position="23"/>
        <end position="895"/>
    </location>
</feature>
<organism evidence="14 15">
    <name type="scientific">Novosphingobium capsulatum</name>
    <dbReference type="NCBI Taxonomy" id="13688"/>
    <lineage>
        <taxon>Bacteria</taxon>
        <taxon>Pseudomonadati</taxon>
        <taxon>Pseudomonadota</taxon>
        <taxon>Alphaproteobacteria</taxon>
        <taxon>Sphingomonadales</taxon>
        <taxon>Sphingomonadaceae</taxon>
        <taxon>Novosphingobium</taxon>
    </lineage>
</organism>
<keyword evidence="15" id="KW-1185">Reference proteome</keyword>
<dbReference type="SUPFAM" id="SSF63737">
    <property type="entry name" value="Leukotriene A4 hydrolase N-terminal domain"/>
    <property type="match status" value="1"/>
</dbReference>
<evidence type="ECO:0000256" key="8">
    <source>
        <dbReference type="ARBA" id="ARBA00023049"/>
    </source>
</evidence>
<dbReference type="PANTHER" id="PTHR11533:SF174">
    <property type="entry name" value="PUROMYCIN-SENSITIVE AMINOPEPTIDASE-RELATED"/>
    <property type="match status" value="1"/>
</dbReference>